<evidence type="ECO:0000313" key="9">
    <source>
        <dbReference type="Proteomes" id="UP000176998"/>
    </source>
</evidence>
<feature type="chain" id="PRO_5009602318" evidence="7">
    <location>
        <begin position="21"/>
        <end position="361"/>
    </location>
</feature>
<reference evidence="8 9" key="1">
    <citation type="submission" date="2016-09" db="EMBL/GenBank/DDBJ databases">
        <authorList>
            <person name="Capua I."/>
            <person name="De Benedictis P."/>
            <person name="Joannis T."/>
            <person name="Lombin L.H."/>
            <person name="Cattoli G."/>
        </authorList>
    </citation>
    <scope>NUCLEOTIDE SEQUENCE [LARGE SCALE GENOMIC DNA]</scope>
    <source>
        <strain evidence="8 9">IMI 309357</strain>
    </source>
</reference>
<feature type="transmembrane region" description="Helical" evidence="6">
    <location>
        <begin position="259"/>
        <end position="282"/>
    </location>
</feature>
<keyword evidence="3 6" id="KW-1133">Transmembrane helix</keyword>
<feature type="compositionally biased region" description="Low complexity" evidence="5">
    <location>
        <begin position="234"/>
        <end position="243"/>
    </location>
</feature>
<dbReference type="EMBL" id="MJBS01000097">
    <property type="protein sequence ID" value="OHE94603.1"/>
    <property type="molecule type" value="Genomic_DNA"/>
</dbReference>
<feature type="signal peptide" evidence="7">
    <location>
        <begin position="1"/>
        <end position="20"/>
    </location>
</feature>
<dbReference type="GeneID" id="34563270"/>
<keyword evidence="4 6" id="KW-0472">Membrane</keyword>
<sequence>MQTLPVLLLVVAASLPWAESLGFWRANLPDLSTDLGINGSIPALPRANGWPRPKPTPAFMHSAAVLKRLEQSMSALQVETLGKNTCGFFTLSKDVPRIPRTRVCDATKDCTASNDYLGCGGNAIVTCLAFNHPLCGQSQVRGKNTLCCMKSNGYNGECQTFIRSEGALGDKTLLACREDDIAWDPIVYLQIVRDFITSSSTSSAETRTTPTPDSSTPSDMPTPSVPSAPTLSMASSTNAPTSGPTGGGAPSVGSQTGAIVGGVLGSLTILAIAGCVATWLVVRRRRAVSGRGSSGHVSPSPSHELAGDQPCVSPKEGGGEQYGYQPMSPVSACASSSAQREVFQAPASDAIGSAMKPAELG</sequence>
<gene>
    <name evidence="8" type="ORF">CORC01_10131</name>
</gene>
<comment type="caution">
    <text evidence="8">The sequence shown here is derived from an EMBL/GenBank/DDBJ whole genome shotgun (WGS) entry which is preliminary data.</text>
</comment>
<name>A0A1G4AZU0_9PEZI</name>
<evidence type="ECO:0000256" key="4">
    <source>
        <dbReference type="ARBA" id="ARBA00023136"/>
    </source>
</evidence>
<dbReference type="OrthoDB" id="4847782at2759"/>
<keyword evidence="2 6" id="KW-0812">Transmembrane</keyword>
<feature type="compositionally biased region" description="Low complexity" evidence="5">
    <location>
        <begin position="290"/>
        <end position="303"/>
    </location>
</feature>
<keyword evidence="9" id="KW-1185">Reference proteome</keyword>
<dbReference type="STRING" id="1209926.A0A1G4AZU0"/>
<dbReference type="PANTHER" id="PTHR15549">
    <property type="entry name" value="PAIRED IMMUNOGLOBULIN-LIKE TYPE 2 RECEPTOR"/>
    <property type="match status" value="1"/>
</dbReference>
<evidence type="ECO:0000256" key="2">
    <source>
        <dbReference type="ARBA" id="ARBA00022692"/>
    </source>
</evidence>
<dbReference type="CDD" id="cd12087">
    <property type="entry name" value="TM_EGFR-like"/>
    <property type="match status" value="1"/>
</dbReference>
<evidence type="ECO:0000256" key="5">
    <source>
        <dbReference type="SAM" id="MobiDB-lite"/>
    </source>
</evidence>
<dbReference type="Proteomes" id="UP000176998">
    <property type="component" value="Unassembled WGS sequence"/>
</dbReference>
<accession>A0A1G4AZU0</accession>
<evidence type="ECO:0000313" key="8">
    <source>
        <dbReference type="EMBL" id="OHE94603.1"/>
    </source>
</evidence>
<dbReference type="GO" id="GO:0016020">
    <property type="term" value="C:membrane"/>
    <property type="evidence" value="ECO:0007669"/>
    <property type="project" value="UniProtKB-SubCell"/>
</dbReference>
<evidence type="ECO:0000256" key="6">
    <source>
        <dbReference type="SAM" id="Phobius"/>
    </source>
</evidence>
<feature type="region of interest" description="Disordered" evidence="5">
    <location>
        <begin position="200"/>
        <end position="250"/>
    </location>
</feature>
<feature type="region of interest" description="Disordered" evidence="5">
    <location>
        <begin position="290"/>
        <end position="324"/>
    </location>
</feature>
<keyword evidence="7" id="KW-0732">Signal</keyword>
<dbReference type="RefSeq" id="XP_022471765.1">
    <property type="nucleotide sequence ID" value="XM_022621760.1"/>
</dbReference>
<organism evidence="8 9">
    <name type="scientific">Colletotrichum orchidophilum</name>
    <dbReference type="NCBI Taxonomy" id="1209926"/>
    <lineage>
        <taxon>Eukaryota</taxon>
        <taxon>Fungi</taxon>
        <taxon>Dikarya</taxon>
        <taxon>Ascomycota</taxon>
        <taxon>Pezizomycotina</taxon>
        <taxon>Sordariomycetes</taxon>
        <taxon>Hypocreomycetidae</taxon>
        <taxon>Glomerellales</taxon>
        <taxon>Glomerellaceae</taxon>
        <taxon>Colletotrichum</taxon>
    </lineage>
</organism>
<evidence type="ECO:0000256" key="3">
    <source>
        <dbReference type="ARBA" id="ARBA00022989"/>
    </source>
</evidence>
<dbReference type="PANTHER" id="PTHR15549:SF26">
    <property type="entry name" value="AXIAL BUDDING PATTERN PROTEIN 2-RELATED"/>
    <property type="match status" value="1"/>
</dbReference>
<protein>
    <submittedName>
        <fullName evidence="8">Uncharacterized protein</fullName>
    </submittedName>
</protein>
<feature type="compositionally biased region" description="Low complexity" evidence="5">
    <location>
        <begin position="200"/>
        <end position="227"/>
    </location>
</feature>
<evidence type="ECO:0000256" key="1">
    <source>
        <dbReference type="ARBA" id="ARBA00004167"/>
    </source>
</evidence>
<comment type="subcellular location">
    <subcellularLocation>
        <location evidence="1">Membrane</location>
        <topology evidence="1">Single-pass membrane protein</topology>
    </subcellularLocation>
</comment>
<dbReference type="GO" id="GO:0071944">
    <property type="term" value="C:cell periphery"/>
    <property type="evidence" value="ECO:0007669"/>
    <property type="project" value="UniProtKB-ARBA"/>
</dbReference>
<dbReference type="AlphaFoldDB" id="A0A1G4AZU0"/>
<evidence type="ECO:0000256" key="7">
    <source>
        <dbReference type="SAM" id="SignalP"/>
    </source>
</evidence>
<dbReference type="InterPro" id="IPR051694">
    <property type="entry name" value="Immunoregulatory_rcpt-like"/>
</dbReference>
<proteinExistence type="predicted"/>